<dbReference type="GO" id="GO:0005524">
    <property type="term" value="F:ATP binding"/>
    <property type="evidence" value="ECO:0007669"/>
    <property type="project" value="UniProtKB-KW"/>
</dbReference>
<reference evidence="5 6" key="1">
    <citation type="submission" date="2013-08" db="EMBL/GenBank/DDBJ databases">
        <authorList>
            <person name="Durkin A.S."/>
            <person name="Haft D.R."/>
            <person name="McCorrison J."/>
            <person name="Torralba M."/>
            <person name="Gillis M."/>
            <person name="Haft D.H."/>
            <person name="Methe B."/>
            <person name="Sutton G."/>
            <person name="Nelson K.E."/>
        </authorList>
    </citation>
    <scope>NUCLEOTIDE SEQUENCE [LARGE SCALE GENOMIC DNA]</scope>
    <source>
        <strain evidence="5 6">F0195</strain>
    </source>
</reference>
<dbReference type="OrthoDB" id="3177347at2"/>
<name>U2V6Z3_9ACTN</name>
<dbReference type="PANTHER" id="PTHR42939">
    <property type="entry name" value="ABC TRANSPORTER ATP-BINDING PROTEIN ALBC-RELATED"/>
    <property type="match status" value="1"/>
</dbReference>
<protein>
    <submittedName>
        <fullName evidence="5">ABC transporter, ATP-binding protein</fullName>
    </submittedName>
</protein>
<evidence type="ECO:0000313" key="5">
    <source>
        <dbReference type="EMBL" id="ERL11127.1"/>
    </source>
</evidence>
<keyword evidence="1" id="KW-0813">Transport</keyword>
<dbReference type="EMBL" id="AWEZ01000001">
    <property type="protein sequence ID" value="ERL11127.1"/>
    <property type="molecule type" value="Genomic_DNA"/>
</dbReference>
<keyword evidence="6" id="KW-1185">Reference proteome</keyword>
<dbReference type="GO" id="GO:0016887">
    <property type="term" value="F:ATP hydrolysis activity"/>
    <property type="evidence" value="ECO:0007669"/>
    <property type="project" value="InterPro"/>
</dbReference>
<keyword evidence="3 5" id="KW-0067">ATP-binding</keyword>
<accession>U2V6Z3</accession>
<dbReference type="PATRIC" id="fig|1125712.3.peg.11"/>
<dbReference type="InterPro" id="IPR027417">
    <property type="entry name" value="P-loop_NTPase"/>
</dbReference>
<evidence type="ECO:0000256" key="1">
    <source>
        <dbReference type="ARBA" id="ARBA00022448"/>
    </source>
</evidence>
<dbReference type="SMART" id="SM00382">
    <property type="entry name" value="AAA"/>
    <property type="match status" value="1"/>
</dbReference>
<proteinExistence type="predicted"/>
<dbReference type="InterPro" id="IPR051782">
    <property type="entry name" value="ABC_Transporter_VariousFunc"/>
</dbReference>
<evidence type="ECO:0000256" key="2">
    <source>
        <dbReference type="ARBA" id="ARBA00022741"/>
    </source>
</evidence>
<dbReference type="STRING" id="1125712.HMPREF1316_2567"/>
<dbReference type="CDD" id="cd03230">
    <property type="entry name" value="ABC_DR_subfamily_A"/>
    <property type="match status" value="1"/>
</dbReference>
<feature type="domain" description="ABC transporter" evidence="4">
    <location>
        <begin position="4"/>
        <end position="228"/>
    </location>
</feature>
<keyword evidence="2" id="KW-0547">Nucleotide-binding</keyword>
<organism evidence="5 6">
    <name type="scientific">Olsenella profusa F0195</name>
    <dbReference type="NCBI Taxonomy" id="1125712"/>
    <lineage>
        <taxon>Bacteria</taxon>
        <taxon>Bacillati</taxon>
        <taxon>Actinomycetota</taxon>
        <taxon>Coriobacteriia</taxon>
        <taxon>Coriobacteriales</taxon>
        <taxon>Atopobiaceae</taxon>
        <taxon>Olsenella</taxon>
    </lineage>
</organism>
<dbReference type="AlphaFoldDB" id="U2V6Z3"/>
<dbReference type="InterPro" id="IPR003439">
    <property type="entry name" value="ABC_transporter-like_ATP-bd"/>
</dbReference>
<dbReference type="PROSITE" id="PS50893">
    <property type="entry name" value="ABC_TRANSPORTER_2"/>
    <property type="match status" value="1"/>
</dbReference>
<dbReference type="eggNOG" id="COG1131">
    <property type="taxonomic scope" value="Bacteria"/>
</dbReference>
<evidence type="ECO:0000313" key="6">
    <source>
        <dbReference type="Proteomes" id="UP000016638"/>
    </source>
</evidence>
<sequence length="240" mass="26774">MGIVTVRDLTKTYPGFTLDAVSFSLAGGRIAGFIGRNGAGKTTAIKSMLNLVHPDRGEIDYFGLPLAGNEARIKKRIGYSTGTVSWYPRKRIRDIKNVMKLFYDTWDDAAYEGYLRMFAVDEDKAPRELSDGMKVKCNLLFALSHGAEALILDEPTSGLDPFSRDELLGLFDRIRQAGVAIFFSTHIISDIERCADDIVYVSKGKIVAACPKEEFAERCQERGETLEEAFLRLERGEQDA</sequence>
<evidence type="ECO:0000256" key="3">
    <source>
        <dbReference type="ARBA" id="ARBA00022840"/>
    </source>
</evidence>
<dbReference type="Proteomes" id="UP000016638">
    <property type="component" value="Unassembled WGS sequence"/>
</dbReference>
<dbReference type="InterPro" id="IPR003593">
    <property type="entry name" value="AAA+_ATPase"/>
</dbReference>
<gene>
    <name evidence="5" type="ORF">HMPREF1316_2567</name>
</gene>
<dbReference type="Gene3D" id="3.40.50.300">
    <property type="entry name" value="P-loop containing nucleotide triphosphate hydrolases"/>
    <property type="match status" value="1"/>
</dbReference>
<dbReference type="Pfam" id="PF00005">
    <property type="entry name" value="ABC_tran"/>
    <property type="match status" value="1"/>
</dbReference>
<dbReference type="RefSeq" id="WP_021724848.1">
    <property type="nucleotide sequence ID" value="NZ_AWEZ01000001.1"/>
</dbReference>
<dbReference type="PANTHER" id="PTHR42939:SF3">
    <property type="entry name" value="ABC TRANSPORTER ATP-BINDING COMPONENT"/>
    <property type="match status" value="1"/>
</dbReference>
<evidence type="ECO:0000259" key="4">
    <source>
        <dbReference type="PROSITE" id="PS50893"/>
    </source>
</evidence>
<dbReference type="SUPFAM" id="SSF52540">
    <property type="entry name" value="P-loop containing nucleoside triphosphate hydrolases"/>
    <property type="match status" value="1"/>
</dbReference>
<comment type="caution">
    <text evidence="5">The sequence shown here is derived from an EMBL/GenBank/DDBJ whole genome shotgun (WGS) entry which is preliminary data.</text>
</comment>